<dbReference type="GO" id="GO:0005634">
    <property type="term" value="C:nucleus"/>
    <property type="evidence" value="ECO:0007669"/>
    <property type="project" value="InterPro"/>
</dbReference>
<evidence type="ECO:0000313" key="5">
    <source>
        <dbReference type="RefSeq" id="XP_006031858.1"/>
    </source>
</evidence>
<dbReference type="PANTHER" id="PTHR46778">
    <property type="entry name" value="CYCLIN-DEPENDENT KINASE INHIBITOR 1-RELATED"/>
    <property type="match status" value="1"/>
</dbReference>
<dbReference type="STRING" id="38654.A0A1U7SJW2"/>
<evidence type="ECO:0000256" key="2">
    <source>
        <dbReference type="ARBA" id="ARBA00023013"/>
    </source>
</evidence>
<keyword evidence="2 5" id="KW-0649">Protein kinase inhibitor</keyword>
<dbReference type="KEGG" id="asn:102368723"/>
<reference evidence="5" key="1">
    <citation type="submission" date="2025-08" db="UniProtKB">
        <authorList>
            <consortium name="RefSeq"/>
        </authorList>
    </citation>
    <scope>IDENTIFICATION</scope>
</reference>
<dbReference type="GeneID" id="102368723"/>
<organism evidence="4 5">
    <name type="scientific">Alligator sinensis</name>
    <name type="common">Chinese alligator</name>
    <dbReference type="NCBI Taxonomy" id="38654"/>
    <lineage>
        <taxon>Eukaryota</taxon>
        <taxon>Metazoa</taxon>
        <taxon>Chordata</taxon>
        <taxon>Craniata</taxon>
        <taxon>Vertebrata</taxon>
        <taxon>Euteleostomi</taxon>
        <taxon>Archelosauria</taxon>
        <taxon>Archosauria</taxon>
        <taxon>Crocodylia</taxon>
        <taxon>Alligatoridae</taxon>
        <taxon>Alligatorinae</taxon>
        <taxon>Alligator</taxon>
    </lineage>
</organism>
<accession>A0A1U7SJW2</accession>
<evidence type="ECO:0000259" key="3">
    <source>
        <dbReference type="Pfam" id="PF02234"/>
    </source>
</evidence>
<dbReference type="Proteomes" id="UP000189705">
    <property type="component" value="Unplaced"/>
</dbReference>
<dbReference type="InterPro" id="IPR029841">
    <property type="entry name" value="CDKN1A"/>
</dbReference>
<dbReference type="CTD" id="1027"/>
<proteinExistence type="inferred from homology"/>
<dbReference type="GO" id="GO:0004861">
    <property type="term" value="F:cyclin-dependent protein serine/threonine kinase inhibitor activity"/>
    <property type="evidence" value="ECO:0007669"/>
    <property type="project" value="InterPro"/>
</dbReference>
<dbReference type="AlphaFoldDB" id="A0A1U7SJW2"/>
<dbReference type="RefSeq" id="XP_006031858.1">
    <property type="nucleotide sequence ID" value="XM_006031796.3"/>
</dbReference>
<dbReference type="OrthoDB" id="6373236at2759"/>
<evidence type="ECO:0000256" key="1">
    <source>
        <dbReference type="ARBA" id="ARBA00006726"/>
    </source>
</evidence>
<feature type="domain" description="Cyclin-dependent kinase inhibitor" evidence="3">
    <location>
        <begin position="32"/>
        <end position="80"/>
    </location>
</feature>
<name>A0A1U7SJW2_ALLSI</name>
<dbReference type="InterPro" id="IPR003175">
    <property type="entry name" value="CDI_dom"/>
</dbReference>
<evidence type="ECO:0000313" key="4">
    <source>
        <dbReference type="Proteomes" id="UP000189705"/>
    </source>
</evidence>
<dbReference type="InterPro" id="IPR044898">
    <property type="entry name" value="CDI_dom_sf"/>
</dbReference>
<dbReference type="InParanoid" id="A0A1U7SJW2"/>
<sequence>MESLIFKLIGEQQKGKKMMVWRPVKTNCVRRNLFGPVDHEQLQKDFQQLLRSGVEGAKQKWNFDFLREIPAEGLLQWEELQGHEVPAFYHSCVVGEARKPLQLLNRPMGKEARAHQFAKVTLTEKSKAPKKIVGKSPEVKKQRQASVTDYYSAKKRVKTNTKAASENVAF</sequence>
<gene>
    <name evidence="5" type="primary">CDKN1B</name>
</gene>
<dbReference type="PANTHER" id="PTHR46778:SF2">
    <property type="entry name" value="CYCLIN-DEPENDENT KINASE INHIBITOR DOMAIN-CONTAINING PROTEIN"/>
    <property type="match status" value="1"/>
</dbReference>
<dbReference type="eggNOG" id="KOG4743">
    <property type="taxonomic scope" value="Eukaryota"/>
</dbReference>
<comment type="similarity">
    <text evidence="1">Belongs to the CDI family.</text>
</comment>
<protein>
    <submittedName>
        <fullName evidence="5">Cyclin-dependent kinase inhibitor 1B</fullName>
    </submittedName>
</protein>
<dbReference type="Pfam" id="PF02234">
    <property type="entry name" value="CDI"/>
    <property type="match status" value="1"/>
</dbReference>
<keyword evidence="4" id="KW-1185">Reference proteome</keyword>
<dbReference type="Gene3D" id="4.10.365.10">
    <property type="entry name" value="p27"/>
    <property type="match status" value="1"/>
</dbReference>
<dbReference type="GO" id="GO:0072331">
    <property type="term" value="P:signal transduction by p53 class mediator"/>
    <property type="evidence" value="ECO:0007669"/>
    <property type="project" value="InterPro"/>
</dbReference>
<dbReference type="GO" id="GO:0007346">
    <property type="term" value="P:regulation of mitotic cell cycle"/>
    <property type="evidence" value="ECO:0007669"/>
    <property type="project" value="InterPro"/>
</dbReference>